<reference evidence="6" key="1">
    <citation type="submission" date="2016-11" db="EMBL/GenBank/DDBJ databases">
        <authorList>
            <person name="Varghese N."/>
            <person name="Submissions S."/>
        </authorList>
    </citation>
    <scope>NUCLEOTIDE SEQUENCE [LARGE SCALE GENOMIC DNA]</scope>
    <source>
        <strain evidence="6">DSM 17456</strain>
    </source>
</reference>
<dbReference type="GO" id="GO:0000271">
    <property type="term" value="P:polysaccharide biosynthetic process"/>
    <property type="evidence" value="ECO:0007669"/>
    <property type="project" value="TreeGrafter"/>
</dbReference>
<dbReference type="SUPFAM" id="SSF53383">
    <property type="entry name" value="PLP-dependent transferases"/>
    <property type="match status" value="1"/>
</dbReference>
<dbReference type="InterPro" id="IPR015422">
    <property type="entry name" value="PyrdxlP-dep_Trfase_small"/>
</dbReference>
<dbReference type="STRING" id="1121457.SAMN02745161_2200"/>
<organism evidence="5 6">
    <name type="scientific">Halodesulfovibrio marinisediminis DSM 17456</name>
    <dbReference type="NCBI Taxonomy" id="1121457"/>
    <lineage>
        <taxon>Bacteria</taxon>
        <taxon>Pseudomonadati</taxon>
        <taxon>Thermodesulfobacteriota</taxon>
        <taxon>Desulfovibrionia</taxon>
        <taxon>Desulfovibrionales</taxon>
        <taxon>Desulfovibrionaceae</taxon>
        <taxon>Halodesulfovibrio</taxon>
    </lineage>
</organism>
<accession>A0A1N6HGU5</accession>
<dbReference type="Gene3D" id="3.90.1150.10">
    <property type="entry name" value="Aspartate Aminotransferase, domain 1"/>
    <property type="match status" value="1"/>
</dbReference>
<proteinExistence type="inferred from homology"/>
<dbReference type="AlphaFoldDB" id="A0A1N6HGU5"/>
<dbReference type="InterPro" id="IPR014710">
    <property type="entry name" value="RmlC-like_jellyroll"/>
</dbReference>
<evidence type="ECO:0000256" key="1">
    <source>
        <dbReference type="ARBA" id="ARBA00022898"/>
    </source>
</evidence>
<protein>
    <submittedName>
        <fullName evidence="5">WxcM-like, C-terminal</fullName>
    </submittedName>
</protein>
<name>A0A1N6HGU5_9BACT</name>
<evidence type="ECO:0000313" key="5">
    <source>
        <dbReference type="EMBL" id="SIO18990.1"/>
    </source>
</evidence>
<dbReference type="InterPro" id="IPR011051">
    <property type="entry name" value="RmlC_Cupin_sf"/>
</dbReference>
<dbReference type="Gene3D" id="2.60.120.10">
    <property type="entry name" value="Jelly Rolls"/>
    <property type="match status" value="1"/>
</dbReference>
<dbReference type="InterPro" id="IPR015421">
    <property type="entry name" value="PyrdxlP-dep_Trfase_major"/>
</dbReference>
<dbReference type="RefSeq" id="WP_074216962.1">
    <property type="nucleotide sequence ID" value="NZ_FSRG01000005.1"/>
</dbReference>
<dbReference type="CDD" id="cd20292">
    <property type="entry name" value="cupin_QdtA-like"/>
    <property type="match status" value="1"/>
</dbReference>
<dbReference type="Proteomes" id="UP000184694">
    <property type="component" value="Unassembled WGS sequence"/>
</dbReference>
<evidence type="ECO:0000256" key="3">
    <source>
        <dbReference type="RuleBase" id="RU004508"/>
    </source>
</evidence>
<dbReference type="PANTHER" id="PTHR30244:SF36">
    <property type="entry name" value="3-OXO-GLUCOSE-6-PHOSPHATE:GLUTAMATE AMINOTRANSFERASE"/>
    <property type="match status" value="1"/>
</dbReference>
<dbReference type="Gene3D" id="3.40.640.10">
    <property type="entry name" value="Type I PLP-dependent aspartate aminotransferase-like (Major domain)"/>
    <property type="match status" value="1"/>
</dbReference>
<dbReference type="OrthoDB" id="9766188at2"/>
<sequence length="513" mass="57444">MNNIPKLIDIETHRTEQSGSLSVIQSNTHLNFPIRRVYYIHSIEDDKARGFHGHKKLQQCIVATSGHVTLSLEGYGKTYSFELDAPNKGVLVPAGYWREMSNFSNDAVLMVLASDDYEPKDYIHDKQEFYAFDANRTNVEKVGYLAMHRRYEEFRLQLQQVTEEVLDETSYIMGPRLEKFEESFAEFTGTKYCIGTGNGLDALEIILRASDIGAGDEVIVSAGGFIATLLAVMRVGATPVLVDCTPWGNINPVKIEAAITNHTKAILPTHLYGIPAEMDEVRSIAQKHNLLVFEDACQAHGAEYKDGTCGALSDAAAFSFYPTKNLGGFGDGGCLTTSNEKIAQTAKKLRSYGAAIKYHHEIVGFNSRLDEMQAALLQFLLPYLPEWNAKRRELASLYLNQLSVIEEIELPVVHDHSTPVWHVFPIMVPKDKRDAFCNHLTKNHIGYNIHYPLAMHLQPCCSHLQYKAGDFPVAEKLAACEVSLPLDPYHTTEEINFVIKAVLAFFEHESAKN</sequence>
<dbReference type="InterPro" id="IPR000653">
    <property type="entry name" value="DegT/StrS_aminotransferase"/>
</dbReference>
<evidence type="ECO:0000313" key="6">
    <source>
        <dbReference type="Proteomes" id="UP000184694"/>
    </source>
</evidence>
<evidence type="ECO:0000259" key="4">
    <source>
        <dbReference type="Pfam" id="PF05523"/>
    </source>
</evidence>
<dbReference type="Pfam" id="PF01041">
    <property type="entry name" value="DegT_DnrJ_EryC1"/>
    <property type="match status" value="1"/>
</dbReference>
<dbReference type="EMBL" id="FSRG01000005">
    <property type="protein sequence ID" value="SIO18990.1"/>
    <property type="molecule type" value="Genomic_DNA"/>
</dbReference>
<dbReference type="InterPro" id="IPR015424">
    <property type="entry name" value="PyrdxlP-dep_Trfase"/>
</dbReference>
<dbReference type="CDD" id="cd00616">
    <property type="entry name" value="AHBA_syn"/>
    <property type="match status" value="1"/>
</dbReference>
<comment type="similarity">
    <text evidence="2 3">Belongs to the DegT/DnrJ/EryC1 family.</text>
</comment>
<dbReference type="PANTHER" id="PTHR30244">
    <property type="entry name" value="TRANSAMINASE"/>
    <property type="match status" value="1"/>
</dbReference>
<dbReference type="InterPro" id="IPR008894">
    <property type="entry name" value="QdtA_cupin_dom"/>
</dbReference>
<evidence type="ECO:0000256" key="2">
    <source>
        <dbReference type="ARBA" id="ARBA00037999"/>
    </source>
</evidence>
<dbReference type="SUPFAM" id="SSF51182">
    <property type="entry name" value="RmlC-like cupins"/>
    <property type="match status" value="1"/>
</dbReference>
<keyword evidence="6" id="KW-1185">Reference proteome</keyword>
<dbReference type="GO" id="GO:0030170">
    <property type="term" value="F:pyridoxal phosphate binding"/>
    <property type="evidence" value="ECO:0007669"/>
    <property type="project" value="TreeGrafter"/>
</dbReference>
<keyword evidence="1 3" id="KW-0663">Pyridoxal phosphate</keyword>
<feature type="domain" description="Sugar 3,4-ketoisomerase QdtA cupin" evidence="4">
    <location>
        <begin position="6"/>
        <end position="131"/>
    </location>
</feature>
<dbReference type="GO" id="GO:0008483">
    <property type="term" value="F:transaminase activity"/>
    <property type="evidence" value="ECO:0007669"/>
    <property type="project" value="TreeGrafter"/>
</dbReference>
<dbReference type="Pfam" id="PF05523">
    <property type="entry name" value="FdtA"/>
    <property type="match status" value="1"/>
</dbReference>
<gene>
    <name evidence="5" type="ORF">SAMN02745161_2200</name>
</gene>